<evidence type="ECO:0000313" key="3">
    <source>
        <dbReference type="Proteomes" id="UP001266305"/>
    </source>
</evidence>
<protein>
    <submittedName>
        <fullName evidence="2">Uncharacterized protein</fullName>
    </submittedName>
</protein>
<sequence>MTKNEKKSLNQCLAEWKLFIYNPTTREFLGRTAKSWGERAAAGRPGRATVRGVPGGVGWERKGGRRLPAPGPQTARL</sequence>
<organism evidence="2 3">
    <name type="scientific">Saguinus oedipus</name>
    <name type="common">Cotton-top tamarin</name>
    <name type="synonym">Oedipomidas oedipus</name>
    <dbReference type="NCBI Taxonomy" id="9490"/>
    <lineage>
        <taxon>Eukaryota</taxon>
        <taxon>Metazoa</taxon>
        <taxon>Chordata</taxon>
        <taxon>Craniata</taxon>
        <taxon>Vertebrata</taxon>
        <taxon>Euteleostomi</taxon>
        <taxon>Mammalia</taxon>
        <taxon>Eutheria</taxon>
        <taxon>Euarchontoglires</taxon>
        <taxon>Primates</taxon>
        <taxon>Haplorrhini</taxon>
        <taxon>Platyrrhini</taxon>
        <taxon>Cebidae</taxon>
        <taxon>Callitrichinae</taxon>
        <taxon>Saguinus</taxon>
    </lineage>
</organism>
<dbReference type="InterPro" id="IPR000402">
    <property type="entry name" value="Na/K_ATPase_sub_beta"/>
</dbReference>
<dbReference type="PROSITE" id="PS00390">
    <property type="entry name" value="ATPASE_NA_K_BETA_1"/>
    <property type="match status" value="1"/>
</dbReference>
<dbReference type="Pfam" id="PF00287">
    <property type="entry name" value="Na_K-ATPase"/>
    <property type="match status" value="1"/>
</dbReference>
<evidence type="ECO:0000256" key="1">
    <source>
        <dbReference type="SAM" id="MobiDB-lite"/>
    </source>
</evidence>
<name>A0ABQ9U054_SAGOE</name>
<reference evidence="2 3" key="1">
    <citation type="submission" date="2023-05" db="EMBL/GenBank/DDBJ databases">
        <title>B98-5 Cell Line De Novo Hybrid Assembly: An Optical Mapping Approach.</title>
        <authorList>
            <person name="Kananen K."/>
            <person name="Auerbach J.A."/>
            <person name="Kautto E."/>
            <person name="Blachly J.S."/>
        </authorList>
    </citation>
    <scope>NUCLEOTIDE SEQUENCE [LARGE SCALE GENOMIC DNA]</scope>
    <source>
        <strain evidence="2">B95-8</strain>
        <tissue evidence="2">Cell line</tissue>
    </source>
</reference>
<comment type="caution">
    <text evidence="2">The sequence shown here is derived from an EMBL/GenBank/DDBJ whole genome shotgun (WGS) entry which is preliminary data.</text>
</comment>
<dbReference type="Gene3D" id="1.20.5.170">
    <property type="match status" value="1"/>
</dbReference>
<dbReference type="Proteomes" id="UP001266305">
    <property type="component" value="Unassembled WGS sequence"/>
</dbReference>
<proteinExistence type="predicted"/>
<feature type="compositionally biased region" description="Low complexity" evidence="1">
    <location>
        <begin position="39"/>
        <end position="52"/>
    </location>
</feature>
<gene>
    <name evidence="2" type="ORF">P7K49_031696</name>
</gene>
<feature type="region of interest" description="Disordered" evidence="1">
    <location>
        <begin position="37"/>
        <end position="77"/>
    </location>
</feature>
<evidence type="ECO:0000313" key="2">
    <source>
        <dbReference type="EMBL" id="KAK2090440.1"/>
    </source>
</evidence>
<dbReference type="EMBL" id="JASSZA010000017">
    <property type="protein sequence ID" value="KAK2090440.1"/>
    <property type="molecule type" value="Genomic_DNA"/>
</dbReference>
<keyword evidence="3" id="KW-1185">Reference proteome</keyword>
<accession>A0ABQ9U054</accession>